<reference evidence="1" key="1">
    <citation type="submission" date="2021-01" db="EMBL/GenBank/DDBJ databases">
        <title>Chromosome-level genome assembly of a human fungal pathogen reveals clustering of transcriptionally co-regulated genes.</title>
        <authorList>
            <person name="Voorhies M."/>
            <person name="Cohen S."/>
            <person name="Shea T.P."/>
            <person name="Petrus S."/>
            <person name="Munoz J.F."/>
            <person name="Poplawski S."/>
            <person name="Goldman W.E."/>
            <person name="Michael T."/>
            <person name="Cuomo C.A."/>
            <person name="Sil A."/>
            <person name="Beyhan S."/>
        </authorList>
    </citation>
    <scope>NUCLEOTIDE SEQUENCE</scope>
    <source>
        <strain evidence="1">H88</strain>
    </source>
</reference>
<evidence type="ECO:0000313" key="1">
    <source>
        <dbReference type="EMBL" id="QSS55248.1"/>
    </source>
</evidence>
<sequence>MSSIFSKCTDLYKLRYLVLPIDESLTFTISRKSLRPRLSWSGQYCSESPKNFLSDYNRFSSGYLSGLPI</sequence>
<organism evidence="1 2">
    <name type="scientific">Ajellomyces capsulatus (strain H88)</name>
    <name type="common">Darling's disease fungus</name>
    <name type="synonym">Histoplasma capsulatum</name>
    <dbReference type="NCBI Taxonomy" id="544711"/>
    <lineage>
        <taxon>Eukaryota</taxon>
        <taxon>Fungi</taxon>
        <taxon>Dikarya</taxon>
        <taxon>Ascomycota</taxon>
        <taxon>Pezizomycotina</taxon>
        <taxon>Eurotiomycetes</taxon>
        <taxon>Eurotiomycetidae</taxon>
        <taxon>Onygenales</taxon>
        <taxon>Ajellomycetaceae</taxon>
        <taxon>Histoplasma</taxon>
    </lineage>
</organism>
<proteinExistence type="predicted"/>
<protein>
    <submittedName>
        <fullName evidence="1">Uncharacterized protein</fullName>
    </submittedName>
</protein>
<name>A0A8A1LLP1_AJEC8</name>
<dbReference type="Proteomes" id="UP000663419">
    <property type="component" value="Chromosome 4"/>
</dbReference>
<accession>A0A8A1LLP1</accession>
<gene>
    <name evidence="1" type="ORF">I7I53_03078</name>
</gene>
<evidence type="ECO:0000313" key="2">
    <source>
        <dbReference type="Proteomes" id="UP000663419"/>
    </source>
</evidence>
<dbReference type="VEuPathDB" id="FungiDB:I7I53_03078"/>
<dbReference type="EMBL" id="CP069105">
    <property type="protein sequence ID" value="QSS55248.1"/>
    <property type="molecule type" value="Genomic_DNA"/>
</dbReference>
<dbReference type="AlphaFoldDB" id="A0A8A1LLP1"/>